<comment type="subcellular location">
    <subcellularLocation>
        <location evidence="1">Membrane</location>
        <topology evidence="1">Multi-pass membrane protein</topology>
    </subcellularLocation>
</comment>
<feature type="transmembrane region" description="Helical" evidence="5">
    <location>
        <begin position="174"/>
        <end position="195"/>
    </location>
</feature>
<sequence>MMEKKEEVEGDHALPGEVHLIKSLVRPREQFGYFRRFNQTEGFFLRFLMICIVSALITAISYFLSSDHLLDMPIVKDVHLTENKLEASKYLLFIAGLIIGLVKPVIAVAFMAIVFLPFFRDVGFKKLFILQSVVYCVFMISAVFKLPFQGFLNTDEVWSPFSLGVAANYFSNNAFLISVLAFLSVFTVWAFYLTYSGLKQASYKSKTYIFAAVSLLYIGFMLLSSLTHALQYGQLTL</sequence>
<feature type="transmembrane region" description="Helical" evidence="5">
    <location>
        <begin position="128"/>
        <end position="148"/>
    </location>
</feature>
<evidence type="ECO:0000259" key="6">
    <source>
        <dbReference type="Pfam" id="PF04893"/>
    </source>
</evidence>
<evidence type="ECO:0000313" key="8">
    <source>
        <dbReference type="Proteomes" id="UP000054099"/>
    </source>
</evidence>
<evidence type="ECO:0000256" key="3">
    <source>
        <dbReference type="ARBA" id="ARBA00022989"/>
    </source>
</evidence>
<evidence type="ECO:0000256" key="4">
    <source>
        <dbReference type="ARBA" id="ARBA00023136"/>
    </source>
</evidence>
<protein>
    <recommendedName>
        <fullName evidence="6">Yip1 domain-containing protein</fullName>
    </recommendedName>
</protein>
<keyword evidence="2 5" id="KW-0812">Transmembrane</keyword>
<evidence type="ECO:0000256" key="5">
    <source>
        <dbReference type="SAM" id="Phobius"/>
    </source>
</evidence>
<dbReference type="EMBL" id="LNQN01000001">
    <property type="protein sequence ID" value="KSU84789.1"/>
    <property type="molecule type" value="Genomic_DNA"/>
</dbReference>
<name>A0A0V8JCQ7_9BACL</name>
<dbReference type="Pfam" id="PF04893">
    <property type="entry name" value="Yip1"/>
    <property type="match status" value="1"/>
</dbReference>
<feature type="transmembrane region" description="Helical" evidence="5">
    <location>
        <begin position="207"/>
        <end position="230"/>
    </location>
</feature>
<organism evidence="7 8">
    <name type="scientific">Fictibacillus enclensis</name>
    <dbReference type="NCBI Taxonomy" id="1017270"/>
    <lineage>
        <taxon>Bacteria</taxon>
        <taxon>Bacillati</taxon>
        <taxon>Bacillota</taxon>
        <taxon>Bacilli</taxon>
        <taxon>Bacillales</taxon>
        <taxon>Fictibacillaceae</taxon>
        <taxon>Fictibacillus</taxon>
    </lineage>
</organism>
<feature type="transmembrane region" description="Helical" evidence="5">
    <location>
        <begin position="43"/>
        <end position="64"/>
    </location>
</feature>
<evidence type="ECO:0000256" key="2">
    <source>
        <dbReference type="ARBA" id="ARBA00022692"/>
    </source>
</evidence>
<evidence type="ECO:0000313" key="7">
    <source>
        <dbReference type="EMBL" id="KSU84789.1"/>
    </source>
</evidence>
<evidence type="ECO:0000256" key="1">
    <source>
        <dbReference type="ARBA" id="ARBA00004141"/>
    </source>
</evidence>
<reference evidence="7 8" key="1">
    <citation type="journal article" date="2014" name="Antonie Van Leeuwenhoek">
        <title>Fictibacillus enclensis sp. nov., isolated from marine sediment.</title>
        <authorList>
            <person name="Dastager S.G."/>
            <person name="Mawlankar R."/>
            <person name="Srinivasan K."/>
            <person name="Tang S.K."/>
            <person name="Lee J.C."/>
            <person name="Ramana V.V."/>
            <person name="Shouche Y.S."/>
        </authorList>
    </citation>
    <scope>NUCLEOTIDE SEQUENCE [LARGE SCALE GENOMIC DNA]</scope>
    <source>
        <strain evidence="7 8">NIO-1003</strain>
    </source>
</reference>
<dbReference type="InterPro" id="IPR006977">
    <property type="entry name" value="Yip1_dom"/>
</dbReference>
<dbReference type="Proteomes" id="UP000054099">
    <property type="component" value="Unassembled WGS sequence"/>
</dbReference>
<gene>
    <name evidence="7" type="ORF">AS030_04480</name>
</gene>
<feature type="domain" description="Yip1" evidence="6">
    <location>
        <begin position="22"/>
        <end position="225"/>
    </location>
</feature>
<dbReference type="OrthoDB" id="2965272at2"/>
<keyword evidence="3 5" id="KW-1133">Transmembrane helix</keyword>
<proteinExistence type="predicted"/>
<comment type="caution">
    <text evidence="7">The sequence shown here is derived from an EMBL/GenBank/DDBJ whole genome shotgun (WGS) entry which is preliminary data.</text>
</comment>
<dbReference type="AlphaFoldDB" id="A0A0V8JCQ7"/>
<feature type="transmembrane region" description="Helical" evidence="5">
    <location>
        <begin position="90"/>
        <end position="116"/>
    </location>
</feature>
<dbReference type="GO" id="GO:0016020">
    <property type="term" value="C:membrane"/>
    <property type="evidence" value="ECO:0007669"/>
    <property type="project" value="UniProtKB-SubCell"/>
</dbReference>
<dbReference type="RefSeq" id="WP_061968859.1">
    <property type="nucleotide sequence ID" value="NZ_FMAV01000001.1"/>
</dbReference>
<keyword evidence="8" id="KW-1185">Reference proteome</keyword>
<keyword evidence="4 5" id="KW-0472">Membrane</keyword>
<accession>A0A0V8JCQ7</accession>